<evidence type="ECO:0000313" key="3">
    <source>
        <dbReference type="Proteomes" id="UP001323617"/>
    </source>
</evidence>
<gene>
    <name evidence="2" type="ORF">QC764_0065170</name>
</gene>
<organism evidence="2 3">
    <name type="scientific">Podospora pseudoanserina</name>
    <dbReference type="NCBI Taxonomy" id="2609844"/>
    <lineage>
        <taxon>Eukaryota</taxon>
        <taxon>Fungi</taxon>
        <taxon>Dikarya</taxon>
        <taxon>Ascomycota</taxon>
        <taxon>Pezizomycotina</taxon>
        <taxon>Sordariomycetes</taxon>
        <taxon>Sordariomycetidae</taxon>
        <taxon>Sordariales</taxon>
        <taxon>Podosporaceae</taxon>
        <taxon>Podospora</taxon>
    </lineage>
</organism>
<feature type="region of interest" description="Disordered" evidence="1">
    <location>
        <begin position="46"/>
        <end position="76"/>
    </location>
</feature>
<dbReference type="EMBL" id="JAFFHC010000004">
    <property type="protein sequence ID" value="KAK4676896.1"/>
    <property type="molecule type" value="Genomic_DNA"/>
</dbReference>
<protein>
    <submittedName>
        <fullName evidence="2">Uncharacterized protein</fullName>
    </submittedName>
</protein>
<dbReference type="GeneID" id="87961185"/>
<reference evidence="2 3" key="1">
    <citation type="journal article" date="2023" name="bioRxiv">
        <title>High-quality genome assemblies of four members of thePodospora anserinaspecies complex.</title>
        <authorList>
            <person name="Ament-Velasquez S.L."/>
            <person name="Vogan A.A."/>
            <person name="Wallerman O."/>
            <person name="Hartmann F."/>
            <person name="Gautier V."/>
            <person name="Silar P."/>
            <person name="Giraud T."/>
            <person name="Johannesson H."/>
        </authorList>
    </citation>
    <scope>NUCLEOTIDE SEQUENCE [LARGE SCALE GENOMIC DNA]</scope>
    <source>
        <strain evidence="2 3">CBS 124.78</strain>
    </source>
</reference>
<comment type="caution">
    <text evidence="2">The sequence shown here is derived from an EMBL/GenBank/DDBJ whole genome shotgun (WGS) entry which is preliminary data.</text>
</comment>
<keyword evidence="3" id="KW-1185">Reference proteome</keyword>
<dbReference type="RefSeq" id="XP_062800366.1">
    <property type="nucleotide sequence ID" value="XM_062940564.1"/>
</dbReference>
<evidence type="ECO:0000313" key="2">
    <source>
        <dbReference type="EMBL" id="KAK4676896.1"/>
    </source>
</evidence>
<dbReference type="Proteomes" id="UP001323617">
    <property type="component" value="Unassembled WGS sequence"/>
</dbReference>
<proteinExistence type="predicted"/>
<accession>A0ABR0IAI4</accession>
<evidence type="ECO:0000256" key="1">
    <source>
        <dbReference type="SAM" id="MobiDB-lite"/>
    </source>
</evidence>
<sequence>MECGVYMSKHPTTSTMAATAHSAMPGFGDRVANDNAETTDVNTVMASPHNIPAKTPTIIRGPDMEPSLIDPNPPTYHSTAELVVDIERRKMHEKRG</sequence>
<name>A0ABR0IAI4_9PEZI</name>